<name>A0AAV9HMD0_9PEZI</name>
<feature type="signal peptide" evidence="6">
    <location>
        <begin position="1"/>
        <end position="25"/>
    </location>
</feature>
<evidence type="ECO:0000256" key="3">
    <source>
        <dbReference type="ARBA" id="ARBA00023004"/>
    </source>
</evidence>
<dbReference type="InterPro" id="IPR015915">
    <property type="entry name" value="Kelch-typ_b-propeller"/>
</dbReference>
<keyword evidence="5" id="KW-1133">Transmembrane helix</keyword>
<keyword evidence="1" id="KW-0880">Kelch repeat</keyword>
<feature type="region of interest" description="Disordered" evidence="4">
    <location>
        <begin position="661"/>
        <end position="681"/>
    </location>
</feature>
<dbReference type="PANTHER" id="PTHR47435:SF4">
    <property type="entry name" value="KELCH REPEAT PROTEIN (AFU_ORTHOLOGUE AFUA_5G12780)"/>
    <property type="match status" value="1"/>
</dbReference>
<dbReference type="Proteomes" id="UP001321749">
    <property type="component" value="Unassembled WGS sequence"/>
</dbReference>
<dbReference type="SUPFAM" id="SSF50965">
    <property type="entry name" value="Galactose oxidase, central domain"/>
    <property type="match status" value="1"/>
</dbReference>
<evidence type="ECO:0000259" key="7">
    <source>
        <dbReference type="Pfam" id="PF24981"/>
    </source>
</evidence>
<organism evidence="8 9">
    <name type="scientific">Cladorrhinum samala</name>
    <dbReference type="NCBI Taxonomy" id="585594"/>
    <lineage>
        <taxon>Eukaryota</taxon>
        <taxon>Fungi</taxon>
        <taxon>Dikarya</taxon>
        <taxon>Ascomycota</taxon>
        <taxon>Pezizomycotina</taxon>
        <taxon>Sordariomycetes</taxon>
        <taxon>Sordariomycetidae</taxon>
        <taxon>Sordariales</taxon>
        <taxon>Podosporaceae</taxon>
        <taxon>Cladorrhinum</taxon>
    </lineage>
</organism>
<keyword evidence="2" id="KW-0677">Repeat</keyword>
<evidence type="ECO:0000256" key="6">
    <source>
        <dbReference type="SAM" id="SignalP"/>
    </source>
</evidence>
<evidence type="ECO:0000256" key="1">
    <source>
        <dbReference type="ARBA" id="ARBA00022441"/>
    </source>
</evidence>
<evidence type="ECO:0000313" key="9">
    <source>
        <dbReference type="Proteomes" id="UP001321749"/>
    </source>
</evidence>
<feature type="region of interest" description="Disordered" evidence="4">
    <location>
        <begin position="512"/>
        <end position="593"/>
    </location>
</feature>
<feature type="chain" id="PRO_5044012666" description="Attractin/MKLN-like beta-propeller domain-containing protein" evidence="6">
    <location>
        <begin position="26"/>
        <end position="681"/>
    </location>
</feature>
<reference evidence="8" key="1">
    <citation type="journal article" date="2023" name="Mol. Phylogenet. Evol.">
        <title>Genome-scale phylogeny and comparative genomics of the fungal order Sordariales.</title>
        <authorList>
            <person name="Hensen N."/>
            <person name="Bonometti L."/>
            <person name="Westerberg I."/>
            <person name="Brannstrom I.O."/>
            <person name="Guillou S."/>
            <person name="Cros-Aarteil S."/>
            <person name="Calhoun S."/>
            <person name="Haridas S."/>
            <person name="Kuo A."/>
            <person name="Mondo S."/>
            <person name="Pangilinan J."/>
            <person name="Riley R."/>
            <person name="LaButti K."/>
            <person name="Andreopoulos B."/>
            <person name="Lipzen A."/>
            <person name="Chen C."/>
            <person name="Yan M."/>
            <person name="Daum C."/>
            <person name="Ng V."/>
            <person name="Clum A."/>
            <person name="Steindorff A."/>
            <person name="Ohm R.A."/>
            <person name="Martin F."/>
            <person name="Silar P."/>
            <person name="Natvig D.O."/>
            <person name="Lalanne C."/>
            <person name="Gautier V."/>
            <person name="Ament-Velasquez S.L."/>
            <person name="Kruys A."/>
            <person name="Hutchinson M.I."/>
            <person name="Powell A.J."/>
            <person name="Barry K."/>
            <person name="Miller A.N."/>
            <person name="Grigoriev I.V."/>
            <person name="Debuchy R."/>
            <person name="Gladieux P."/>
            <person name="Hiltunen Thoren M."/>
            <person name="Johannesson H."/>
        </authorList>
    </citation>
    <scope>NUCLEOTIDE SEQUENCE</scope>
    <source>
        <strain evidence="8">PSN324</strain>
    </source>
</reference>
<feature type="domain" description="Attractin/MKLN-like beta-propeller" evidence="7">
    <location>
        <begin position="114"/>
        <end position="366"/>
    </location>
</feature>
<dbReference type="InterPro" id="IPR056737">
    <property type="entry name" value="Beta-prop_ATRN-MKLN-like"/>
</dbReference>
<evidence type="ECO:0000256" key="4">
    <source>
        <dbReference type="SAM" id="MobiDB-lite"/>
    </source>
</evidence>
<feature type="compositionally biased region" description="Polar residues" evidence="4">
    <location>
        <begin position="538"/>
        <end position="555"/>
    </location>
</feature>
<keyword evidence="3" id="KW-0408">Iron</keyword>
<keyword evidence="9" id="KW-1185">Reference proteome</keyword>
<dbReference type="Pfam" id="PF24981">
    <property type="entry name" value="Beta-prop_ATRN-LZTR1"/>
    <property type="match status" value="1"/>
</dbReference>
<dbReference type="InterPro" id="IPR011043">
    <property type="entry name" value="Gal_Oxase/kelch_b-propeller"/>
</dbReference>
<keyword evidence="6" id="KW-0732">Signal</keyword>
<feature type="region of interest" description="Disordered" evidence="4">
    <location>
        <begin position="448"/>
        <end position="471"/>
    </location>
</feature>
<dbReference type="EMBL" id="MU864989">
    <property type="protein sequence ID" value="KAK4461528.1"/>
    <property type="molecule type" value="Genomic_DNA"/>
</dbReference>
<sequence>MFWRHRQVTFCLSVIICLLAGLSDAQYDPIKDFCRRFGHQTAVVDNRLYIDGGFVNWKPFSSSSQNYSNPFLTFGDLSSTTKGMPTLYANLSKNATVPSVNGGVLWEDSVNKRLYLYGGESFAAAPTTFLLWAYDILKNQWDSFGPPTGTAAIIPTSYGAGVSVPDRGEAYHYGGLFNNQSVPGWSGPPQASNRLIKYDMDSNSWSNLTGPDEVKRAEGEMVYIPIGDAGMLVYFGGSQDPWGNGTLRPQPLDTIFLYDIANTKWYTQKATGRIPEVRRRFCGGATWAQDQSSYNIYIYGGYGFPPETTGYDDIYVLTIPSFQWIRGPYPPGSNSSGPFPKNMASCNVVNNAQMLVIGGTYSNDTTYMCDVEVVGGQHNMNFGEDNKATAIWAEYQPTLTTYIVPTFITSAVGGDKTGGARVTAPEAGFDAPDMSVQMTRKAVIQPRTPTRDVSLPTVTGPNNGTATQPADPKKGLSAGAIAGIAVGGAVALIALLAGCCFFIRQRQKHYQQPRHPLGGQTPSIPPNGWGGQGGPGNTLVSSPAMTQASFLNTPTPQSPHPDLQSPVMLSSTPVHPVELSTDNSSGVKAMRSRSFTASPASAKYDASPWSASTPQHVDVERTPSYREQDHHFGLASAGTPYWTPQQFGNQGHAVHAANASNPYFGGQGNEGWEDSGRPTSH</sequence>
<evidence type="ECO:0000256" key="5">
    <source>
        <dbReference type="SAM" id="Phobius"/>
    </source>
</evidence>
<gene>
    <name evidence="8" type="ORF">QBC42DRAFT_227161</name>
</gene>
<keyword evidence="5" id="KW-0472">Membrane</keyword>
<dbReference type="AlphaFoldDB" id="A0AAV9HMD0"/>
<dbReference type="GO" id="GO:0019760">
    <property type="term" value="P:glucosinolate metabolic process"/>
    <property type="evidence" value="ECO:0007669"/>
    <property type="project" value="UniProtKB-ARBA"/>
</dbReference>
<keyword evidence="5" id="KW-0812">Transmembrane</keyword>
<dbReference type="PANTHER" id="PTHR47435">
    <property type="entry name" value="KELCH REPEAT PROTEIN (AFU_ORTHOLOGUE AFUA_5G12780)"/>
    <property type="match status" value="1"/>
</dbReference>
<feature type="transmembrane region" description="Helical" evidence="5">
    <location>
        <begin position="478"/>
        <end position="503"/>
    </location>
</feature>
<evidence type="ECO:0000313" key="8">
    <source>
        <dbReference type="EMBL" id="KAK4461528.1"/>
    </source>
</evidence>
<comment type="caution">
    <text evidence="8">The sequence shown here is derived from an EMBL/GenBank/DDBJ whole genome shotgun (WGS) entry which is preliminary data.</text>
</comment>
<proteinExistence type="predicted"/>
<reference evidence="8" key="2">
    <citation type="submission" date="2023-06" db="EMBL/GenBank/DDBJ databases">
        <authorList>
            <consortium name="Lawrence Berkeley National Laboratory"/>
            <person name="Mondo S.J."/>
            <person name="Hensen N."/>
            <person name="Bonometti L."/>
            <person name="Westerberg I."/>
            <person name="Brannstrom I.O."/>
            <person name="Guillou S."/>
            <person name="Cros-Aarteil S."/>
            <person name="Calhoun S."/>
            <person name="Haridas S."/>
            <person name="Kuo A."/>
            <person name="Pangilinan J."/>
            <person name="Riley R."/>
            <person name="Labutti K."/>
            <person name="Andreopoulos B."/>
            <person name="Lipzen A."/>
            <person name="Chen C."/>
            <person name="Yanf M."/>
            <person name="Daum C."/>
            <person name="Ng V."/>
            <person name="Clum A."/>
            <person name="Steindorff A."/>
            <person name="Ohm R."/>
            <person name="Martin F."/>
            <person name="Silar P."/>
            <person name="Natvig D."/>
            <person name="Lalanne C."/>
            <person name="Gautier V."/>
            <person name="Ament-Velasquez S.L."/>
            <person name="Kruys A."/>
            <person name="Hutchinson M.I."/>
            <person name="Powell A.J."/>
            <person name="Barry K."/>
            <person name="Miller A.N."/>
            <person name="Grigoriev I.V."/>
            <person name="Debuchy R."/>
            <person name="Gladieux P."/>
            <person name="Thoren M.H."/>
            <person name="Johannesson H."/>
        </authorList>
    </citation>
    <scope>NUCLEOTIDE SEQUENCE</scope>
    <source>
        <strain evidence="8">PSN324</strain>
    </source>
</reference>
<protein>
    <recommendedName>
        <fullName evidence="7">Attractin/MKLN-like beta-propeller domain-containing protein</fullName>
    </recommendedName>
</protein>
<dbReference type="Gene3D" id="2.120.10.80">
    <property type="entry name" value="Kelch-type beta propeller"/>
    <property type="match status" value="1"/>
</dbReference>
<feature type="compositionally biased region" description="Polar residues" evidence="4">
    <location>
        <begin position="456"/>
        <end position="468"/>
    </location>
</feature>
<evidence type="ECO:0000256" key="2">
    <source>
        <dbReference type="ARBA" id="ARBA00022737"/>
    </source>
</evidence>
<accession>A0AAV9HMD0</accession>